<sequence length="116" mass="12680">MVCKELSDLIENGFKETHPEKPNQQLRDNRKKDAKALFFIQQAADDLIFTKIAVATTSTEAWETLKREYMGGKKALSLASLLLVSTLVMVSKSRVARKDLGLDLGGIGVGGGGDRK</sequence>
<evidence type="ECO:0000313" key="2">
    <source>
        <dbReference type="Proteomes" id="UP000245207"/>
    </source>
</evidence>
<keyword evidence="2" id="KW-1185">Reference proteome</keyword>
<dbReference type="Pfam" id="PF14223">
    <property type="entry name" value="Retrotran_gag_2"/>
    <property type="match status" value="1"/>
</dbReference>
<dbReference type="OrthoDB" id="8063676at2759"/>
<name>A0A2U1PAF2_ARTAN</name>
<dbReference type="Proteomes" id="UP000245207">
    <property type="component" value="Unassembled WGS sequence"/>
</dbReference>
<dbReference type="AlphaFoldDB" id="A0A2U1PAF2"/>
<gene>
    <name evidence="1" type="ORF">CTI12_AA174890</name>
</gene>
<comment type="caution">
    <text evidence="1">The sequence shown here is derived from an EMBL/GenBank/DDBJ whole genome shotgun (WGS) entry which is preliminary data.</text>
</comment>
<accession>A0A2U1PAF2</accession>
<reference evidence="1 2" key="1">
    <citation type="journal article" date="2018" name="Mol. Plant">
        <title>The genome of Artemisia annua provides insight into the evolution of Asteraceae family and artemisinin biosynthesis.</title>
        <authorList>
            <person name="Shen Q."/>
            <person name="Zhang L."/>
            <person name="Liao Z."/>
            <person name="Wang S."/>
            <person name="Yan T."/>
            <person name="Shi P."/>
            <person name="Liu M."/>
            <person name="Fu X."/>
            <person name="Pan Q."/>
            <person name="Wang Y."/>
            <person name="Lv Z."/>
            <person name="Lu X."/>
            <person name="Zhang F."/>
            <person name="Jiang W."/>
            <person name="Ma Y."/>
            <person name="Chen M."/>
            <person name="Hao X."/>
            <person name="Li L."/>
            <person name="Tang Y."/>
            <person name="Lv G."/>
            <person name="Zhou Y."/>
            <person name="Sun X."/>
            <person name="Brodelius P.E."/>
            <person name="Rose J.K.C."/>
            <person name="Tang K."/>
        </authorList>
    </citation>
    <scope>NUCLEOTIDE SEQUENCE [LARGE SCALE GENOMIC DNA]</scope>
    <source>
        <strain evidence="2">cv. Huhao1</strain>
        <tissue evidence="1">Leaf</tissue>
    </source>
</reference>
<organism evidence="1 2">
    <name type="scientific">Artemisia annua</name>
    <name type="common">Sweet wormwood</name>
    <dbReference type="NCBI Taxonomy" id="35608"/>
    <lineage>
        <taxon>Eukaryota</taxon>
        <taxon>Viridiplantae</taxon>
        <taxon>Streptophyta</taxon>
        <taxon>Embryophyta</taxon>
        <taxon>Tracheophyta</taxon>
        <taxon>Spermatophyta</taxon>
        <taxon>Magnoliopsida</taxon>
        <taxon>eudicotyledons</taxon>
        <taxon>Gunneridae</taxon>
        <taxon>Pentapetalae</taxon>
        <taxon>asterids</taxon>
        <taxon>campanulids</taxon>
        <taxon>Asterales</taxon>
        <taxon>Asteraceae</taxon>
        <taxon>Asteroideae</taxon>
        <taxon>Anthemideae</taxon>
        <taxon>Artemisiinae</taxon>
        <taxon>Artemisia</taxon>
    </lineage>
</organism>
<proteinExistence type="predicted"/>
<evidence type="ECO:0000313" key="1">
    <source>
        <dbReference type="EMBL" id="PWA82724.1"/>
    </source>
</evidence>
<protein>
    <submittedName>
        <fullName evidence="1">Uncharacterized protein</fullName>
    </submittedName>
</protein>
<dbReference type="STRING" id="35608.A0A2U1PAF2"/>
<dbReference type="EMBL" id="PKPP01001438">
    <property type="protein sequence ID" value="PWA82724.1"/>
    <property type="molecule type" value="Genomic_DNA"/>
</dbReference>